<evidence type="ECO:0000256" key="10">
    <source>
        <dbReference type="ARBA" id="ARBA00023209"/>
    </source>
</evidence>
<evidence type="ECO:0000256" key="3">
    <source>
        <dbReference type="ARBA" id="ARBA00019082"/>
    </source>
</evidence>
<feature type="transmembrane region" description="Helical" evidence="13">
    <location>
        <begin position="180"/>
        <end position="199"/>
    </location>
</feature>
<dbReference type="PANTHER" id="PTHR31201:SF1">
    <property type="entry name" value="GLYCEROPHOSPHOCHOLINE ACYLTRANSFERASE 1"/>
    <property type="match status" value="1"/>
</dbReference>
<gene>
    <name evidence="15" type="primary">LOC101846918</name>
</gene>
<comment type="subcellular location">
    <subcellularLocation>
        <location evidence="1">Membrane</location>
        <topology evidence="1">Multi-pass membrane protein</topology>
    </subcellularLocation>
</comment>
<evidence type="ECO:0000256" key="1">
    <source>
        <dbReference type="ARBA" id="ARBA00004141"/>
    </source>
</evidence>
<dbReference type="GO" id="GO:0016746">
    <property type="term" value="F:acyltransferase activity"/>
    <property type="evidence" value="ECO:0007669"/>
    <property type="project" value="UniProtKB-KW"/>
</dbReference>
<evidence type="ECO:0000256" key="6">
    <source>
        <dbReference type="ARBA" id="ARBA00022692"/>
    </source>
</evidence>
<keyword evidence="6 13" id="KW-0812">Transmembrane</keyword>
<dbReference type="Proteomes" id="UP000694888">
    <property type="component" value="Unplaced"/>
</dbReference>
<evidence type="ECO:0000313" key="15">
    <source>
        <dbReference type="RefSeq" id="XP_005108532.1"/>
    </source>
</evidence>
<feature type="transmembrane region" description="Helical" evidence="13">
    <location>
        <begin position="336"/>
        <end position="359"/>
    </location>
</feature>
<feature type="transmembrane region" description="Helical" evidence="13">
    <location>
        <begin position="155"/>
        <end position="174"/>
    </location>
</feature>
<keyword evidence="14" id="KW-1185">Reference proteome</keyword>
<keyword evidence="9 13" id="KW-0472">Membrane</keyword>
<evidence type="ECO:0000256" key="12">
    <source>
        <dbReference type="ARBA" id="ARBA00023315"/>
    </source>
</evidence>
<evidence type="ECO:0000256" key="13">
    <source>
        <dbReference type="SAM" id="Phobius"/>
    </source>
</evidence>
<organism evidence="14 15">
    <name type="scientific">Aplysia californica</name>
    <name type="common">California sea hare</name>
    <dbReference type="NCBI Taxonomy" id="6500"/>
    <lineage>
        <taxon>Eukaryota</taxon>
        <taxon>Metazoa</taxon>
        <taxon>Spiralia</taxon>
        <taxon>Lophotrochozoa</taxon>
        <taxon>Mollusca</taxon>
        <taxon>Gastropoda</taxon>
        <taxon>Heterobranchia</taxon>
        <taxon>Euthyneura</taxon>
        <taxon>Tectipleura</taxon>
        <taxon>Aplysiida</taxon>
        <taxon>Aplysioidea</taxon>
        <taxon>Aplysiidae</taxon>
        <taxon>Aplysia</taxon>
    </lineage>
</organism>
<evidence type="ECO:0000256" key="5">
    <source>
        <dbReference type="ARBA" id="ARBA00022679"/>
    </source>
</evidence>
<name>A0ABM0K4G9_APLCA</name>
<reference evidence="15" key="1">
    <citation type="submission" date="2025-08" db="UniProtKB">
        <authorList>
            <consortium name="RefSeq"/>
        </authorList>
    </citation>
    <scope>IDENTIFICATION</scope>
</reference>
<dbReference type="RefSeq" id="XP_005108532.1">
    <property type="nucleotide sequence ID" value="XM_005108475.3"/>
</dbReference>
<keyword evidence="4" id="KW-0444">Lipid biosynthesis</keyword>
<keyword evidence="12 15" id="KW-0012">Acyltransferase</keyword>
<keyword evidence="5" id="KW-0808">Transferase</keyword>
<keyword evidence="7 13" id="KW-1133">Transmembrane helix</keyword>
<evidence type="ECO:0000256" key="7">
    <source>
        <dbReference type="ARBA" id="ARBA00022989"/>
    </source>
</evidence>
<keyword evidence="8" id="KW-0443">Lipid metabolism</keyword>
<feature type="transmembrane region" description="Helical" evidence="13">
    <location>
        <begin position="105"/>
        <end position="124"/>
    </location>
</feature>
<keyword evidence="11" id="KW-1208">Phospholipid metabolism</keyword>
<feature type="transmembrane region" description="Helical" evidence="13">
    <location>
        <begin position="311"/>
        <end position="330"/>
    </location>
</feature>
<accession>A0ABM0K4G9</accession>
<evidence type="ECO:0000256" key="11">
    <source>
        <dbReference type="ARBA" id="ARBA00023264"/>
    </source>
</evidence>
<evidence type="ECO:0000256" key="4">
    <source>
        <dbReference type="ARBA" id="ARBA00022516"/>
    </source>
</evidence>
<proteinExistence type="inferred from homology"/>
<sequence length="411" mass="47171">MSASHAVCHMDSRVVSPNGVDASNSAVPMNGSIPQPTEMMAAVEKENGCESTTIQKDERGKMGRNSLKQDMQELYESVTDPIEKTDSDVKDFFKVLKNHSLMSKVVYVMTVVSIVVVSHFVLAVQWLLPYYYSIATPVLLLSRLVMYWKMKYQYFLLDFCYFANIYWYTYIWVIPSREDIFAVGFAVANGPLIWALFVFRNSLVFHSLDKVTSLYIHVLPSLMSFVIRWYPEETGKYWYKDFPQCHLGVSFVWLVAVPFGFAVSHQIFYGVLVNLVLKPSEEYLILYRYVTSDENSFMFRACNLLGSKFRFLLYTVWWLALVLGMLFFNLIWYNYFAAHCALLVTFLIVAFFNGSTYYIDVFRFQGPSKSKSIELLSPEEGTVIFAKTDSDENNVTVVPCTNGIKGYGSAL</sequence>
<protein>
    <recommendedName>
        <fullName evidence="3">Glycerophosphocholine acyltransferase 1</fullName>
    </recommendedName>
</protein>
<evidence type="ECO:0000313" key="14">
    <source>
        <dbReference type="Proteomes" id="UP000694888"/>
    </source>
</evidence>
<dbReference type="PANTHER" id="PTHR31201">
    <property type="entry name" value="OS01G0585100 PROTEIN"/>
    <property type="match status" value="1"/>
</dbReference>
<comment type="similarity">
    <text evidence="2">Belongs to the GPC1 family.</text>
</comment>
<keyword evidence="10" id="KW-0594">Phospholipid biosynthesis</keyword>
<evidence type="ECO:0000256" key="2">
    <source>
        <dbReference type="ARBA" id="ARBA00006675"/>
    </source>
</evidence>
<dbReference type="InterPro" id="IPR021261">
    <property type="entry name" value="GPCAT"/>
</dbReference>
<feature type="transmembrane region" description="Helical" evidence="13">
    <location>
        <begin position="211"/>
        <end position="231"/>
    </location>
</feature>
<dbReference type="Pfam" id="PF10998">
    <property type="entry name" value="DUF2838"/>
    <property type="match status" value="1"/>
</dbReference>
<dbReference type="GeneID" id="101846918"/>
<feature type="transmembrane region" description="Helical" evidence="13">
    <location>
        <begin position="251"/>
        <end position="277"/>
    </location>
</feature>
<evidence type="ECO:0000256" key="9">
    <source>
        <dbReference type="ARBA" id="ARBA00023136"/>
    </source>
</evidence>
<evidence type="ECO:0000256" key="8">
    <source>
        <dbReference type="ARBA" id="ARBA00023098"/>
    </source>
</evidence>